<evidence type="ECO:0000313" key="4">
    <source>
        <dbReference type="Proteomes" id="UP001559025"/>
    </source>
</evidence>
<gene>
    <name evidence="3" type="ORF">V1479_10310</name>
</gene>
<feature type="transmembrane region" description="Helical" evidence="2">
    <location>
        <begin position="6"/>
        <end position="26"/>
    </location>
</feature>
<organism evidence="3 4">
    <name type="scientific">Neoaquamicrobium sediminum</name>
    <dbReference type="NCBI Taxonomy" id="1849104"/>
    <lineage>
        <taxon>Bacteria</taxon>
        <taxon>Pseudomonadati</taxon>
        <taxon>Pseudomonadota</taxon>
        <taxon>Alphaproteobacteria</taxon>
        <taxon>Hyphomicrobiales</taxon>
        <taxon>Phyllobacteriaceae</taxon>
        <taxon>Neoaquamicrobium</taxon>
    </lineage>
</organism>
<evidence type="ECO:0000313" key="3">
    <source>
        <dbReference type="EMBL" id="MEX4007696.1"/>
    </source>
</evidence>
<keyword evidence="2" id="KW-0472">Membrane</keyword>
<evidence type="ECO:0000256" key="1">
    <source>
        <dbReference type="SAM" id="MobiDB-lite"/>
    </source>
</evidence>
<dbReference type="Proteomes" id="UP001559025">
    <property type="component" value="Unassembled WGS sequence"/>
</dbReference>
<feature type="compositionally biased region" description="Basic and acidic residues" evidence="1">
    <location>
        <begin position="63"/>
        <end position="84"/>
    </location>
</feature>
<name>A0ABV3WSQ4_9HYPH</name>
<protein>
    <submittedName>
        <fullName evidence="3">Uncharacterized protein</fullName>
    </submittedName>
</protein>
<evidence type="ECO:0000256" key="2">
    <source>
        <dbReference type="SAM" id="Phobius"/>
    </source>
</evidence>
<reference evidence="3 4" key="1">
    <citation type="submission" date="2024-01" db="EMBL/GenBank/DDBJ databases">
        <title>New evidence supports the origin of RcGTA from prophage.</title>
        <authorList>
            <person name="Xu Y."/>
            <person name="Liu B."/>
            <person name="Chen F."/>
        </authorList>
    </citation>
    <scope>NUCLEOTIDE SEQUENCE [LARGE SCALE GENOMIC DNA]</scope>
    <source>
        <strain evidence="3 4">CBW1107-2</strain>
    </source>
</reference>
<keyword evidence="2" id="KW-1133">Transmembrane helix</keyword>
<feature type="compositionally biased region" description="Polar residues" evidence="1">
    <location>
        <begin position="103"/>
        <end position="114"/>
    </location>
</feature>
<dbReference type="EMBL" id="JAZHFV010000002">
    <property type="protein sequence ID" value="MEX4007696.1"/>
    <property type="molecule type" value="Genomic_DNA"/>
</dbReference>
<feature type="compositionally biased region" description="Acidic residues" evidence="1">
    <location>
        <begin position="85"/>
        <end position="94"/>
    </location>
</feature>
<accession>A0ABV3WSQ4</accession>
<sequence>MTEILWLLIVIGGPILIAVLLAYAMLNRRKRSTGEVAAQRSATRQLYEEKEKPAPAPLNKVATPDESRETPATRSLRAERARADAEEELEEGLEDTFPASDPVSATSTTTTGAPKQRRNGQ</sequence>
<dbReference type="RefSeq" id="WP_368802804.1">
    <property type="nucleotide sequence ID" value="NZ_JAZHFV010000002.1"/>
</dbReference>
<comment type="caution">
    <text evidence="3">The sequence shown here is derived from an EMBL/GenBank/DDBJ whole genome shotgun (WGS) entry which is preliminary data.</text>
</comment>
<feature type="region of interest" description="Disordered" evidence="1">
    <location>
        <begin position="31"/>
        <end position="121"/>
    </location>
</feature>
<keyword evidence="4" id="KW-1185">Reference proteome</keyword>
<keyword evidence="2" id="KW-0812">Transmembrane</keyword>
<proteinExistence type="predicted"/>